<dbReference type="GO" id="GO:0004664">
    <property type="term" value="F:prephenate dehydratase activity"/>
    <property type="evidence" value="ECO:0007669"/>
    <property type="project" value="UniProtKB-EC"/>
</dbReference>
<organism evidence="12 13">
    <name type="scientific">Capillibacterium thermochitinicola</name>
    <dbReference type="NCBI Taxonomy" id="2699427"/>
    <lineage>
        <taxon>Bacteria</taxon>
        <taxon>Bacillati</taxon>
        <taxon>Bacillota</taxon>
        <taxon>Capillibacterium</taxon>
    </lineage>
</organism>
<dbReference type="GO" id="GO:0009094">
    <property type="term" value="P:L-phenylalanine biosynthetic process"/>
    <property type="evidence" value="ECO:0007669"/>
    <property type="project" value="UniProtKB-UniPathway"/>
</dbReference>
<protein>
    <recommendedName>
        <fullName evidence="3">Prephenate dehydratase</fullName>
        <ecNumber evidence="2">4.2.1.51</ecNumber>
    </recommendedName>
</protein>
<dbReference type="InterPro" id="IPR008242">
    <property type="entry name" value="Chor_mutase/pphenate_deHydtase"/>
</dbReference>
<comment type="pathway">
    <text evidence="1">Amino-acid biosynthesis; L-phenylalanine biosynthesis; phenylpyruvate from prephenate: step 1/1.</text>
</comment>
<evidence type="ECO:0000256" key="7">
    <source>
        <dbReference type="ARBA" id="ARBA00023239"/>
    </source>
</evidence>
<dbReference type="Pfam" id="PF00800">
    <property type="entry name" value="PDT"/>
    <property type="match status" value="1"/>
</dbReference>
<dbReference type="Pfam" id="PF01842">
    <property type="entry name" value="ACT"/>
    <property type="match status" value="1"/>
</dbReference>
<evidence type="ECO:0000256" key="6">
    <source>
        <dbReference type="ARBA" id="ARBA00023222"/>
    </source>
</evidence>
<dbReference type="SUPFAM" id="SSF53850">
    <property type="entry name" value="Periplasmic binding protein-like II"/>
    <property type="match status" value="1"/>
</dbReference>
<feature type="site" description="Essential for prephenate dehydratase activity" evidence="9">
    <location>
        <position position="177"/>
    </location>
</feature>
<evidence type="ECO:0000256" key="4">
    <source>
        <dbReference type="ARBA" id="ARBA00022605"/>
    </source>
</evidence>
<feature type="domain" description="Prephenate dehydratase" evidence="10">
    <location>
        <begin position="2"/>
        <end position="184"/>
    </location>
</feature>
<evidence type="ECO:0000256" key="5">
    <source>
        <dbReference type="ARBA" id="ARBA00023141"/>
    </source>
</evidence>
<evidence type="ECO:0000256" key="3">
    <source>
        <dbReference type="ARBA" id="ARBA00021872"/>
    </source>
</evidence>
<dbReference type="RefSeq" id="WP_181339163.1">
    <property type="nucleotide sequence ID" value="NZ_JAAKDE010000007.1"/>
</dbReference>
<dbReference type="Gene3D" id="3.30.70.260">
    <property type="match status" value="1"/>
</dbReference>
<accession>A0A8J6LLS7</accession>
<sequence length="293" mass="32727">MQIVTLGPKGTFSEEAALLYQKRILGRIEPEKIKFSNIYDCLQAVESYQADRAVLPAENMVDGIIGITFDALIEFHDFIKVNDEVHVSIQYVLAGKLDHPEKVEQIFSHPSALNQCAQNLETLFPAIVPVPVASTAEAAVKAAEEPGVAALCSPRTAREYGLHILHENLADYPGNETRFFVCGLTDHAPTGNDRTLLAVRFGVNRPGQLHEITGFFAENGIDLTFVQSRPYKVRPQEYVLLFEAVGHKSEPRLKKALHQVEQTIRKTNGWKKVLGSYPHRQKEENGLDRTGDR</sequence>
<reference evidence="12" key="1">
    <citation type="submission" date="2020-06" db="EMBL/GenBank/DDBJ databases">
        <title>Novel chitinolytic bacterium.</title>
        <authorList>
            <person name="Ungkulpasvich U."/>
            <person name="Kosugi A."/>
            <person name="Uke A."/>
        </authorList>
    </citation>
    <scope>NUCLEOTIDE SEQUENCE</scope>
    <source>
        <strain evidence="12">UUS1-1</strain>
    </source>
</reference>
<dbReference type="Proteomes" id="UP000657177">
    <property type="component" value="Unassembled WGS sequence"/>
</dbReference>
<comment type="caution">
    <text evidence="12">The sequence shown here is derived from an EMBL/GenBank/DDBJ whole genome shotgun (WGS) entry which is preliminary data.</text>
</comment>
<name>A0A8J6LLS7_9FIRM</name>
<dbReference type="EC" id="4.2.1.51" evidence="2"/>
<proteinExistence type="predicted"/>
<evidence type="ECO:0000259" key="10">
    <source>
        <dbReference type="PROSITE" id="PS51171"/>
    </source>
</evidence>
<evidence type="ECO:0000256" key="1">
    <source>
        <dbReference type="ARBA" id="ARBA00004741"/>
    </source>
</evidence>
<evidence type="ECO:0000313" key="13">
    <source>
        <dbReference type="Proteomes" id="UP000657177"/>
    </source>
</evidence>
<feature type="domain" description="ACT" evidence="11">
    <location>
        <begin position="197"/>
        <end position="278"/>
    </location>
</feature>
<dbReference type="CDD" id="cd04905">
    <property type="entry name" value="ACT_CM-PDT"/>
    <property type="match status" value="1"/>
</dbReference>
<dbReference type="PIRSF" id="PIRSF001500">
    <property type="entry name" value="Chor_mut_pdt_Ppr"/>
    <property type="match status" value="1"/>
</dbReference>
<evidence type="ECO:0000313" key="12">
    <source>
        <dbReference type="EMBL" id="MBA2132709.1"/>
    </source>
</evidence>
<keyword evidence="4" id="KW-0028">Amino-acid biosynthesis</keyword>
<dbReference type="InterPro" id="IPR045865">
    <property type="entry name" value="ACT-like_dom_sf"/>
</dbReference>
<keyword evidence="5" id="KW-0057">Aromatic amino acid biosynthesis</keyword>
<evidence type="ECO:0000256" key="8">
    <source>
        <dbReference type="ARBA" id="ARBA00047848"/>
    </source>
</evidence>
<dbReference type="InterPro" id="IPR002912">
    <property type="entry name" value="ACT_dom"/>
</dbReference>
<comment type="catalytic activity">
    <reaction evidence="8">
        <text>prephenate + H(+) = 3-phenylpyruvate + CO2 + H2O</text>
        <dbReference type="Rhea" id="RHEA:21648"/>
        <dbReference type="ChEBI" id="CHEBI:15377"/>
        <dbReference type="ChEBI" id="CHEBI:15378"/>
        <dbReference type="ChEBI" id="CHEBI:16526"/>
        <dbReference type="ChEBI" id="CHEBI:18005"/>
        <dbReference type="ChEBI" id="CHEBI:29934"/>
        <dbReference type="EC" id="4.2.1.51"/>
    </reaction>
</comment>
<evidence type="ECO:0000259" key="11">
    <source>
        <dbReference type="PROSITE" id="PS51671"/>
    </source>
</evidence>
<keyword evidence="13" id="KW-1185">Reference proteome</keyword>
<dbReference type="SUPFAM" id="SSF55021">
    <property type="entry name" value="ACT-like"/>
    <property type="match status" value="1"/>
</dbReference>
<evidence type="ECO:0000256" key="2">
    <source>
        <dbReference type="ARBA" id="ARBA00013147"/>
    </source>
</evidence>
<dbReference type="UniPathway" id="UPA00121">
    <property type="reaction ID" value="UER00345"/>
</dbReference>
<dbReference type="InterPro" id="IPR001086">
    <property type="entry name" value="Preph_deHydtase"/>
</dbReference>
<gene>
    <name evidence="12" type="ORF">G5B42_04020</name>
</gene>
<keyword evidence="7" id="KW-0456">Lyase</keyword>
<dbReference type="PANTHER" id="PTHR21022">
    <property type="entry name" value="PREPHENATE DEHYDRATASE P PROTEIN"/>
    <property type="match status" value="1"/>
</dbReference>
<dbReference type="GO" id="GO:0005737">
    <property type="term" value="C:cytoplasm"/>
    <property type="evidence" value="ECO:0007669"/>
    <property type="project" value="TreeGrafter"/>
</dbReference>
<dbReference type="AlphaFoldDB" id="A0A8J6LLS7"/>
<dbReference type="Gene3D" id="3.40.190.10">
    <property type="entry name" value="Periplasmic binding protein-like II"/>
    <property type="match status" value="2"/>
</dbReference>
<dbReference type="PROSITE" id="PS51671">
    <property type="entry name" value="ACT"/>
    <property type="match status" value="1"/>
</dbReference>
<evidence type="ECO:0000256" key="9">
    <source>
        <dbReference type="PIRSR" id="PIRSR001500-2"/>
    </source>
</evidence>
<dbReference type="PANTHER" id="PTHR21022:SF19">
    <property type="entry name" value="PREPHENATE DEHYDRATASE-RELATED"/>
    <property type="match status" value="1"/>
</dbReference>
<dbReference type="PROSITE" id="PS51171">
    <property type="entry name" value="PREPHENATE_DEHYDR_3"/>
    <property type="match status" value="1"/>
</dbReference>
<dbReference type="EMBL" id="JAAKDE010000007">
    <property type="protein sequence ID" value="MBA2132709.1"/>
    <property type="molecule type" value="Genomic_DNA"/>
</dbReference>
<keyword evidence="6" id="KW-0584">Phenylalanine biosynthesis</keyword>